<dbReference type="EMBL" id="CP098805">
    <property type="protein sequence ID" value="USJ31310.1"/>
    <property type="molecule type" value="Genomic_DNA"/>
</dbReference>
<organism evidence="1 2">
    <name type="scientific">Dyadobacter chenhuakuii</name>
    <dbReference type="NCBI Taxonomy" id="2909339"/>
    <lineage>
        <taxon>Bacteria</taxon>
        <taxon>Pseudomonadati</taxon>
        <taxon>Bacteroidota</taxon>
        <taxon>Cytophagia</taxon>
        <taxon>Cytophagales</taxon>
        <taxon>Spirosomataceae</taxon>
        <taxon>Dyadobacter</taxon>
    </lineage>
</organism>
<accession>A0ABY4XLQ2</accession>
<dbReference type="RefSeq" id="WP_252172088.1">
    <property type="nucleotide sequence ID" value="NZ_CP098805.1"/>
</dbReference>
<keyword evidence="2" id="KW-1185">Reference proteome</keyword>
<evidence type="ECO:0000313" key="1">
    <source>
        <dbReference type="EMBL" id="USJ31310.1"/>
    </source>
</evidence>
<dbReference type="NCBIfam" id="TIGR04183">
    <property type="entry name" value="Por_Secre_tail"/>
    <property type="match status" value="1"/>
</dbReference>
<proteinExistence type="predicted"/>
<evidence type="ECO:0000313" key="2">
    <source>
        <dbReference type="Proteomes" id="UP001055420"/>
    </source>
</evidence>
<sequence>MAHVTVELLDADVVIATGAAVTYRADLEGAGLGTGRYGFSIVVPPLLKDGEDHNIKLRVRNSTYTLQNSLQNLNCPYGGRLEEVDCANFKGWAWNPNKPNIEGLTVELLENNIVLGSTNAKIYREDLAANGIGTGYYGFLLPIPQSLKNGYAHTVSMRIKGTNFFLDESPKTFTCFSPSYEGSLETTSCNELKGWAWDKNNPTAAALTVELLDGSVVVGSVVANAYRQDLKDSGKGTGNYGFTLAMPNVLKDGLQHTITLRVKGSSYKLAGTPRGVNCVMPALYGGALDSATCTEIKGWAWNQNYPSKTVSVELIEGSTVLATSVASIFRQDLDTMGTGNYGFVIASPSILRDGQSHSVSVRILGTNILLSGSPKIINCAIPPSYEGALETTSCNEMKGWAWDKNNPTAAALTVELLDGNVVVGSVVANAYRQDLKDSGKGTGNYGFTLAMPNVLKDGQQHTITLRVKGSSYKLAGTPRGVNCVMPALYGGALDSATCTEIKGWAWNQNYPSKTVSVELIEGSTVLATSVASIFRQDLDTMGTGNYGFVIASPSILRDGQSHSVSVRILGTNILLSGSPKIINCAIPPSYEGALETTSCNELKGWAWDKNNPTAAALTVELLDGNVVVGSVVANAYRQDLKDSGKGTGNYGFTLAMPNVLKDGQQHTITLRVKGSSYKLAGTPRGVNCVMPALYGGALESATCTEIKGWAWNQNYPSKTVSVELIEGSTVLATSVASIFRQDLDTMGTGNYGFVIASPSILRDGQSHSVSVRILGTNILLSGSPKIINCAIPPSYEGALETTSCNELKGWAWDKNNPTAAALTVELLDGNVVVGTVVANAYRQDLKDSGKGTGNYGFTLAMPNVLKDGQQHTITLRVKGSSYKLAGTPRGVNCVMPALYGGALESATCTEIKGWAWNQNYPSKTVSVELIEGSTVLATSVASIFRQDLDTMGTGDYGFVIASPSILRDGQSHSVSVRIQGTNILLSGSPKIINCAIPPSYEGALETTSCNELKGWAWDKNNPTAAALTVELLDGNVVVGTVVANAYRQDLKDSGKGTGNYGFTLAMPNVLKDGQQHTITLRVKGSSYKLAGTPRGVNCVMPALYGGALESATCTEIKGWAWNQNYPSKTVSVELIEGSTVLATSVASIFRQDLDTMGTGNYGFVIASPSILRNGQPHSVSVRIKGTSILLGGSPIVVNCSSSARMSSIATVEPQIDLEKSLSLTISPNPNTGSFKCILNLSNHTKAKLIIRNIAGTEVWKQEVVGLGGEQYQEINLNIESAGIHIMTLEIGGQIISKRMVVLK</sequence>
<gene>
    <name evidence="1" type="ORF">NFI80_00930</name>
</gene>
<reference evidence="1" key="1">
    <citation type="submission" date="2022-06" db="EMBL/GenBank/DDBJ databases">
        <title>Novel species in genus Dyadobacter.</title>
        <authorList>
            <person name="Ma C."/>
        </authorList>
    </citation>
    <scope>NUCLEOTIDE SEQUENCE</scope>
    <source>
        <strain evidence="1">CY22</strain>
    </source>
</reference>
<name>A0ABY4XLQ2_9BACT</name>
<dbReference type="InterPro" id="IPR026444">
    <property type="entry name" value="Secre_tail"/>
</dbReference>
<protein>
    <submittedName>
        <fullName evidence="1">T9SS type A sorting domain-containing protein</fullName>
    </submittedName>
</protein>
<dbReference type="Proteomes" id="UP001055420">
    <property type="component" value="Chromosome"/>
</dbReference>